<proteinExistence type="predicted"/>
<protein>
    <submittedName>
        <fullName evidence="1">Cupin domain protein</fullName>
    </submittedName>
</protein>
<gene>
    <name evidence="1" type="ORF">MgSA37_04044</name>
</gene>
<evidence type="ECO:0000313" key="1">
    <source>
        <dbReference type="EMBL" id="BAU55852.1"/>
    </source>
</evidence>
<dbReference type="InterPro" id="IPR052535">
    <property type="entry name" value="Bacilysin_H2HPP_isomerase"/>
</dbReference>
<evidence type="ECO:0000313" key="2">
    <source>
        <dbReference type="Proteomes" id="UP000218263"/>
    </source>
</evidence>
<dbReference type="PANTHER" id="PTHR40112:SF1">
    <property type="entry name" value="H2HPP ISOMERASE"/>
    <property type="match status" value="1"/>
</dbReference>
<dbReference type="SUPFAM" id="SSF51182">
    <property type="entry name" value="RmlC-like cupins"/>
    <property type="match status" value="1"/>
</dbReference>
<dbReference type="InterPro" id="IPR011051">
    <property type="entry name" value="RmlC_Cupin_sf"/>
</dbReference>
<dbReference type="AlphaFoldDB" id="A0A0X8X536"/>
<dbReference type="Pfam" id="PF07883">
    <property type="entry name" value="Cupin_2"/>
    <property type="match status" value="1"/>
</dbReference>
<organism evidence="1 2">
    <name type="scientific">Mucilaginibacter gotjawali</name>
    <dbReference type="NCBI Taxonomy" id="1550579"/>
    <lineage>
        <taxon>Bacteria</taxon>
        <taxon>Pseudomonadati</taxon>
        <taxon>Bacteroidota</taxon>
        <taxon>Sphingobacteriia</taxon>
        <taxon>Sphingobacteriales</taxon>
        <taxon>Sphingobacteriaceae</taxon>
        <taxon>Mucilaginibacter</taxon>
    </lineage>
</organism>
<keyword evidence="2" id="KW-1185">Reference proteome</keyword>
<dbReference type="InterPro" id="IPR013096">
    <property type="entry name" value="Cupin_2"/>
</dbReference>
<reference evidence="1 2" key="1">
    <citation type="submission" date="2015-12" db="EMBL/GenBank/DDBJ databases">
        <title>Genome sequence of Mucilaginibacter gotjawali.</title>
        <authorList>
            <person name="Lee J.S."/>
            <person name="Lee K.C."/>
            <person name="Kim K.K."/>
            <person name="Lee B.W."/>
        </authorList>
    </citation>
    <scope>NUCLEOTIDE SEQUENCE [LARGE SCALE GENOMIC DNA]</scope>
    <source>
        <strain evidence="1 2">SA3-7</strain>
    </source>
</reference>
<dbReference type="EMBL" id="AP017313">
    <property type="protein sequence ID" value="BAU55852.1"/>
    <property type="molecule type" value="Genomic_DNA"/>
</dbReference>
<dbReference type="GO" id="GO:0051213">
    <property type="term" value="F:dioxygenase activity"/>
    <property type="evidence" value="ECO:0007669"/>
    <property type="project" value="UniProtKB-KW"/>
</dbReference>
<dbReference type="OrthoDB" id="9811153at2"/>
<dbReference type="RefSeq" id="WP_096354339.1">
    <property type="nucleotide sequence ID" value="NZ_AP017313.1"/>
</dbReference>
<sequence length="111" mass="12539">MEESIFQKFSSIDTKEIAPGFFSKLIHTSTNTINFIEVKAGCSIPRHRHIHEQCSFSVEGKFEMTVNDIPQILDPGLFAIIPSNAWHSGIAITDCKLIDIFSPVREDYRAL</sequence>
<dbReference type="Gene3D" id="2.60.120.10">
    <property type="entry name" value="Jelly Rolls"/>
    <property type="match status" value="1"/>
</dbReference>
<dbReference type="CDD" id="cd02238">
    <property type="entry name" value="cupin_KdgF"/>
    <property type="match status" value="1"/>
</dbReference>
<dbReference type="KEGG" id="mgot:MgSA37_04044"/>
<dbReference type="Proteomes" id="UP000218263">
    <property type="component" value="Chromosome"/>
</dbReference>
<dbReference type="PANTHER" id="PTHR40112">
    <property type="entry name" value="H2HPP ISOMERASE"/>
    <property type="match status" value="1"/>
</dbReference>
<accession>A0A0X8X536</accession>
<name>A0A0X8X536_9SPHI</name>
<dbReference type="InterPro" id="IPR014710">
    <property type="entry name" value="RmlC-like_jellyroll"/>
</dbReference>